<evidence type="ECO:0000313" key="3">
    <source>
        <dbReference type="Proteomes" id="UP000058599"/>
    </source>
</evidence>
<evidence type="ECO:0000313" key="2">
    <source>
        <dbReference type="EMBL" id="AMG73448.1"/>
    </source>
</evidence>
<protein>
    <submittedName>
        <fullName evidence="2">Dehydratase</fullName>
        <ecNumber evidence="2">4.2.1.119</ecNumber>
    </submittedName>
</protein>
<dbReference type="KEGG" id="sgi:SGRAN_1055"/>
<organism evidence="2 3">
    <name type="scientific">Sphingopyxis granuli</name>
    <dbReference type="NCBI Taxonomy" id="267128"/>
    <lineage>
        <taxon>Bacteria</taxon>
        <taxon>Pseudomonadati</taxon>
        <taxon>Pseudomonadota</taxon>
        <taxon>Alphaproteobacteria</taxon>
        <taxon>Sphingomonadales</taxon>
        <taxon>Sphingomonadaceae</taxon>
        <taxon>Sphingopyxis</taxon>
    </lineage>
</organism>
<dbReference type="InterPro" id="IPR002539">
    <property type="entry name" value="MaoC-like_dom"/>
</dbReference>
<dbReference type="InterPro" id="IPR029069">
    <property type="entry name" value="HotDog_dom_sf"/>
</dbReference>
<dbReference type="EMBL" id="CP012199">
    <property type="protein sequence ID" value="AMG73448.1"/>
    <property type="molecule type" value="Genomic_DNA"/>
</dbReference>
<keyword evidence="2" id="KW-0456">Lyase</keyword>
<accession>A0AA86L2J1</accession>
<reference evidence="2 3" key="1">
    <citation type="journal article" date="2016" name="BMC Genomics">
        <title>Genomic analysis of the nitrate-respiring Sphingopyxis granuli (formerly Sphingomonas macrogoltabida) strain TFA.</title>
        <authorList>
            <person name="Garcia-Romero I."/>
            <person name="Perez-Pulido A.J."/>
            <person name="Gonzalez-Flores Y.E."/>
            <person name="Reyes-Ramirez F."/>
            <person name="Santero E."/>
            <person name="Floriano B."/>
        </authorList>
    </citation>
    <scope>NUCLEOTIDE SEQUENCE [LARGE SCALE GENOMIC DNA]</scope>
    <source>
        <strain evidence="2 3">TFA</strain>
    </source>
</reference>
<sequence>MAETLAVGTILPELVRGPIDRTTLALFAGASHDHVRLHIDSDYARDAGMGDVFAHGMLSMAYLAQALRSWAPQDRIRRWNVRFTAITPLYATVRCTGEVLEEIEMDGERALRIAINAFIDDGTRTLAGEALVAVA</sequence>
<dbReference type="EC" id="4.2.1.119" evidence="2"/>
<name>A0AA86L2J1_9SPHN</name>
<evidence type="ECO:0000259" key="1">
    <source>
        <dbReference type="Pfam" id="PF01575"/>
    </source>
</evidence>
<proteinExistence type="predicted"/>
<dbReference type="AlphaFoldDB" id="A0AA86L2J1"/>
<dbReference type="Proteomes" id="UP000058599">
    <property type="component" value="Chromosome"/>
</dbReference>
<dbReference type="GO" id="GO:0018812">
    <property type="term" value="F:3-hydroxyacyl-CoA dehydratase activity"/>
    <property type="evidence" value="ECO:0007669"/>
    <property type="project" value="UniProtKB-EC"/>
</dbReference>
<gene>
    <name evidence="2" type="ORF">SGRAN_1055</name>
</gene>
<keyword evidence="3" id="KW-1185">Reference proteome</keyword>
<dbReference type="SUPFAM" id="SSF54637">
    <property type="entry name" value="Thioesterase/thiol ester dehydrase-isomerase"/>
    <property type="match status" value="1"/>
</dbReference>
<dbReference type="RefSeq" id="WP_067181293.1">
    <property type="nucleotide sequence ID" value="NZ_CP012199.1"/>
</dbReference>
<dbReference type="Pfam" id="PF01575">
    <property type="entry name" value="MaoC_dehydratas"/>
    <property type="match status" value="1"/>
</dbReference>
<feature type="domain" description="MaoC-like" evidence="1">
    <location>
        <begin position="18"/>
        <end position="106"/>
    </location>
</feature>
<dbReference type="Gene3D" id="3.10.129.10">
    <property type="entry name" value="Hotdog Thioesterase"/>
    <property type="match status" value="1"/>
</dbReference>